<name>A0A0D0DEY5_9AGAM</name>
<dbReference type="InParanoid" id="A0A0D0DEY5"/>
<feature type="compositionally biased region" description="Polar residues" evidence="1">
    <location>
        <begin position="9"/>
        <end position="19"/>
    </location>
</feature>
<reference evidence="3" key="2">
    <citation type="submission" date="2015-01" db="EMBL/GenBank/DDBJ databases">
        <title>Evolutionary Origins and Diversification of the Mycorrhizal Mutualists.</title>
        <authorList>
            <consortium name="DOE Joint Genome Institute"/>
            <consortium name="Mycorrhizal Genomics Consortium"/>
            <person name="Kohler A."/>
            <person name="Kuo A."/>
            <person name="Nagy L.G."/>
            <person name="Floudas D."/>
            <person name="Copeland A."/>
            <person name="Barry K.W."/>
            <person name="Cichocki N."/>
            <person name="Veneault-Fourrey C."/>
            <person name="LaButti K."/>
            <person name="Lindquist E.A."/>
            <person name="Lipzen A."/>
            <person name="Lundell T."/>
            <person name="Morin E."/>
            <person name="Murat C."/>
            <person name="Riley R."/>
            <person name="Ohm R."/>
            <person name="Sun H."/>
            <person name="Tunlid A."/>
            <person name="Henrissat B."/>
            <person name="Grigoriev I.V."/>
            <person name="Hibbett D.S."/>
            <person name="Martin F."/>
        </authorList>
    </citation>
    <scope>NUCLEOTIDE SEQUENCE [LARGE SCALE GENOMIC DNA]</scope>
    <source>
        <strain evidence="3">Ve08.2h10</strain>
    </source>
</reference>
<protein>
    <submittedName>
        <fullName evidence="2">Uncharacterized protein</fullName>
    </submittedName>
</protein>
<gene>
    <name evidence="2" type="ORF">PAXRUDRAFT_446257</name>
</gene>
<dbReference type="HOGENOM" id="CLU_1907343_0_0_1"/>
<evidence type="ECO:0000256" key="1">
    <source>
        <dbReference type="SAM" id="MobiDB-lite"/>
    </source>
</evidence>
<dbReference type="EMBL" id="KN827626">
    <property type="protein sequence ID" value="KIK76185.1"/>
    <property type="molecule type" value="Genomic_DNA"/>
</dbReference>
<sequence length="133" mass="14872">MKKHPSICSPMNTAIARQTDSLEGKRPTNRDKKRDTATYLCPFNGRVARPFFHGRYQVQFPSSSSLAPNDYPSLDRMITRNIRRLFQAPPNPSSFVEGYVLLCIYSQRVRRVRAGMTSGGSVAMDGSKITVGS</sequence>
<dbReference type="AlphaFoldDB" id="A0A0D0DEY5"/>
<feature type="region of interest" description="Disordered" evidence="1">
    <location>
        <begin position="1"/>
        <end position="35"/>
    </location>
</feature>
<evidence type="ECO:0000313" key="2">
    <source>
        <dbReference type="EMBL" id="KIK76185.1"/>
    </source>
</evidence>
<dbReference type="Proteomes" id="UP000054538">
    <property type="component" value="Unassembled WGS sequence"/>
</dbReference>
<organism evidence="2 3">
    <name type="scientific">Paxillus rubicundulus Ve08.2h10</name>
    <dbReference type="NCBI Taxonomy" id="930991"/>
    <lineage>
        <taxon>Eukaryota</taxon>
        <taxon>Fungi</taxon>
        <taxon>Dikarya</taxon>
        <taxon>Basidiomycota</taxon>
        <taxon>Agaricomycotina</taxon>
        <taxon>Agaricomycetes</taxon>
        <taxon>Agaricomycetidae</taxon>
        <taxon>Boletales</taxon>
        <taxon>Paxilineae</taxon>
        <taxon>Paxillaceae</taxon>
        <taxon>Paxillus</taxon>
    </lineage>
</organism>
<evidence type="ECO:0000313" key="3">
    <source>
        <dbReference type="Proteomes" id="UP000054538"/>
    </source>
</evidence>
<reference evidence="2 3" key="1">
    <citation type="submission" date="2014-04" db="EMBL/GenBank/DDBJ databases">
        <authorList>
            <consortium name="DOE Joint Genome Institute"/>
            <person name="Kuo A."/>
            <person name="Kohler A."/>
            <person name="Jargeat P."/>
            <person name="Nagy L.G."/>
            <person name="Floudas D."/>
            <person name="Copeland A."/>
            <person name="Barry K.W."/>
            <person name="Cichocki N."/>
            <person name="Veneault-Fourrey C."/>
            <person name="LaButti K."/>
            <person name="Lindquist E.A."/>
            <person name="Lipzen A."/>
            <person name="Lundell T."/>
            <person name="Morin E."/>
            <person name="Murat C."/>
            <person name="Sun H."/>
            <person name="Tunlid A."/>
            <person name="Henrissat B."/>
            <person name="Grigoriev I.V."/>
            <person name="Hibbett D.S."/>
            <person name="Martin F."/>
            <person name="Nordberg H.P."/>
            <person name="Cantor M.N."/>
            <person name="Hua S.X."/>
        </authorList>
    </citation>
    <scope>NUCLEOTIDE SEQUENCE [LARGE SCALE GENOMIC DNA]</scope>
    <source>
        <strain evidence="2 3">Ve08.2h10</strain>
    </source>
</reference>
<feature type="compositionally biased region" description="Basic and acidic residues" evidence="1">
    <location>
        <begin position="20"/>
        <end position="35"/>
    </location>
</feature>
<accession>A0A0D0DEY5</accession>
<keyword evidence="3" id="KW-1185">Reference proteome</keyword>
<proteinExistence type="predicted"/>